<feature type="domain" description="Outer membrane cytochrome MtrC/MtrF-like" evidence="1">
    <location>
        <begin position="98"/>
        <end position="301"/>
    </location>
</feature>
<dbReference type="Proteomes" id="UP000460298">
    <property type="component" value="Unassembled WGS sequence"/>
</dbReference>
<sequence length="441" mass="50234">MPRIPLLILISLSLIGPGCITNPPETSDPDPFADNDQEALSALERIKSRGETLSDSERYRMLFNRPPFDDAAGPILSRLSQGRYPVADAGSNPRWQKAESCARCHEKEFGAWKKSLHSQAFTNARFYHAFQLEPMAWCMNCHAPYWYNNGLAAEARPGWTIQEIYQTDNRQYVVHRPHATDRLPSYREEYDYDDLRSPQNEEGVSCAVCHVRNDVVYTGRPVTSEMATKARADDGHELRHDPILRSPDLCAGCHEFNFPDRVSPFIAYSPHPMQATVSEFLAHRQKGSAPATTCTGCHLRQDAHIASPLSHREAIPHVIQIRFHTRQSLLKMQIRIPRIGHPFPTGDLFRQVRVRAFSDGGRELLDYRIARIVNNATLKIESDTRLLPVNQTIDTELVFPLREAPSRCEVEYLFEGRIEHTLPRAMPDEEKRIVLFSGPCK</sequence>
<gene>
    <name evidence="2" type="ORF">F9K24_06025</name>
</gene>
<organism evidence="2 3">
    <name type="scientific">Leptonema illini</name>
    <dbReference type="NCBI Taxonomy" id="183"/>
    <lineage>
        <taxon>Bacteria</taxon>
        <taxon>Pseudomonadati</taxon>
        <taxon>Spirochaetota</taxon>
        <taxon>Spirochaetia</taxon>
        <taxon>Leptospirales</taxon>
        <taxon>Leptospiraceae</taxon>
        <taxon>Leptonema</taxon>
    </lineage>
</organism>
<name>A0A833H3C3_9LEPT</name>
<protein>
    <recommendedName>
        <fullName evidence="1">Outer membrane cytochrome MtrC/MtrF-like domain-containing protein</fullName>
    </recommendedName>
</protein>
<evidence type="ECO:0000313" key="3">
    <source>
        <dbReference type="Proteomes" id="UP000460298"/>
    </source>
</evidence>
<reference evidence="2 3" key="1">
    <citation type="submission" date="2019-10" db="EMBL/GenBank/DDBJ databases">
        <title>Extracellular Electron Transfer in a Candidatus Methanoperedens spp. Enrichment Culture.</title>
        <authorList>
            <person name="Berger S."/>
            <person name="Rangel Shaw D."/>
            <person name="Berben T."/>
            <person name="In 'T Zandt M."/>
            <person name="Frank J."/>
            <person name="Reimann J."/>
            <person name="Jetten M.S.M."/>
            <person name="Welte C.U."/>
        </authorList>
    </citation>
    <scope>NUCLEOTIDE SEQUENCE [LARGE SCALE GENOMIC DNA]</scope>
    <source>
        <strain evidence="2">SB12</strain>
    </source>
</reference>
<dbReference type="EMBL" id="WBUI01000004">
    <property type="protein sequence ID" value="KAB2934022.1"/>
    <property type="molecule type" value="Genomic_DNA"/>
</dbReference>
<evidence type="ECO:0000313" key="2">
    <source>
        <dbReference type="EMBL" id="KAB2934022.1"/>
    </source>
</evidence>
<dbReference type="Gene3D" id="1.10.1130.10">
    <property type="entry name" value="Flavocytochrome C3, Chain A"/>
    <property type="match status" value="1"/>
</dbReference>
<accession>A0A833H3C3</accession>
<comment type="caution">
    <text evidence="2">The sequence shown here is derived from an EMBL/GenBank/DDBJ whole genome shotgun (WGS) entry which is preliminary data.</text>
</comment>
<evidence type="ECO:0000259" key="1">
    <source>
        <dbReference type="Pfam" id="PF22113"/>
    </source>
</evidence>
<dbReference type="Pfam" id="PF22113">
    <property type="entry name" value="Mtrc-MtrF_II-IV_dom"/>
    <property type="match status" value="1"/>
</dbReference>
<proteinExistence type="predicted"/>
<dbReference type="InterPro" id="IPR036280">
    <property type="entry name" value="Multihaem_cyt_sf"/>
</dbReference>
<dbReference type="SUPFAM" id="SSF48695">
    <property type="entry name" value="Multiheme cytochromes"/>
    <property type="match status" value="1"/>
</dbReference>
<dbReference type="AlphaFoldDB" id="A0A833H3C3"/>
<dbReference type="InterPro" id="IPR054337">
    <property type="entry name" value="Mtrc-MtrF-like_dom_II/IV"/>
</dbReference>